<dbReference type="PROSITE" id="PS50008">
    <property type="entry name" value="PIPLC_Y_DOMAIN"/>
    <property type="match status" value="1"/>
</dbReference>
<evidence type="ECO:0000256" key="3">
    <source>
        <dbReference type="ARBA" id="ARBA00022963"/>
    </source>
</evidence>
<dbReference type="OrthoDB" id="269822at2759"/>
<dbReference type="Proteomes" id="UP000008743">
    <property type="component" value="Unassembled WGS sequence"/>
</dbReference>
<dbReference type="Pfam" id="PF00168">
    <property type="entry name" value="C2"/>
    <property type="match status" value="1"/>
</dbReference>
<evidence type="ECO:0000313" key="7">
    <source>
        <dbReference type="EMBL" id="KJE97896.1"/>
    </source>
</evidence>
<gene>
    <name evidence="7" type="ORF">CAOG_010164</name>
</gene>
<evidence type="ECO:0000259" key="5">
    <source>
        <dbReference type="PROSITE" id="PS50004"/>
    </source>
</evidence>
<keyword evidence="4" id="KW-0443">Lipid metabolism</keyword>
<dbReference type="STRING" id="595528.A0A0D2USE2"/>
<feature type="domain" description="C2" evidence="5">
    <location>
        <begin position="19"/>
        <end position="150"/>
    </location>
</feature>
<dbReference type="EC" id="3.1.4.11" evidence="1"/>
<dbReference type="AlphaFoldDB" id="A0A0D2USE2"/>
<dbReference type="CDD" id="cd00275">
    <property type="entry name" value="C2_PLC_like"/>
    <property type="match status" value="1"/>
</dbReference>
<dbReference type="EMBL" id="KE346375">
    <property type="protein sequence ID" value="KJE97896.1"/>
    <property type="molecule type" value="Genomic_DNA"/>
</dbReference>
<dbReference type="PANTHER" id="PTHR10336">
    <property type="entry name" value="PHOSPHOINOSITIDE-SPECIFIC PHOSPHOLIPASE C FAMILY PROTEIN"/>
    <property type="match status" value="1"/>
</dbReference>
<name>A0A0D2USE2_CAPO3</name>
<evidence type="ECO:0000259" key="6">
    <source>
        <dbReference type="PROSITE" id="PS50008"/>
    </source>
</evidence>
<dbReference type="Gene3D" id="3.20.20.190">
    <property type="entry name" value="Phosphatidylinositol (PI) phosphodiesterase"/>
    <property type="match status" value="1"/>
</dbReference>
<keyword evidence="3" id="KW-0442">Lipid degradation</keyword>
<dbReference type="InterPro" id="IPR001192">
    <property type="entry name" value="PI-PLC_fam"/>
</dbReference>
<dbReference type="PROSITE" id="PS50004">
    <property type="entry name" value="C2"/>
    <property type="match status" value="1"/>
</dbReference>
<proteinExistence type="predicted"/>
<evidence type="ECO:0000256" key="2">
    <source>
        <dbReference type="ARBA" id="ARBA00022801"/>
    </source>
</evidence>
<dbReference type="SUPFAM" id="SSF49562">
    <property type="entry name" value="C2 domain (Calcium/lipid-binding domain, CaLB)"/>
    <property type="match status" value="1"/>
</dbReference>
<accession>A0A0D2USE2</accession>
<sequence length="165" mass="18172">MQLNAARFAQNGNAGYVLKPEILRKPAAAKGGLEISKLKIQLVHGFQLNAPKSNNRMSRRRDRDLSPIVEVEVVGLKTLLLASASAKGGELPEWNDTFEFDVSMPDIALVRFNVFDDKTKESLGAYALPVSSLLPGFRRIPLNKYKPFAVVENTPASLFINVSFA</sequence>
<dbReference type="InParanoid" id="A0A0D2USE2"/>
<dbReference type="InterPro" id="IPR035892">
    <property type="entry name" value="C2_domain_sf"/>
</dbReference>
<evidence type="ECO:0000256" key="4">
    <source>
        <dbReference type="ARBA" id="ARBA00023098"/>
    </source>
</evidence>
<dbReference type="GO" id="GO:0004435">
    <property type="term" value="F:phosphatidylinositol-4,5-bisphosphate phospholipase C activity"/>
    <property type="evidence" value="ECO:0007669"/>
    <property type="project" value="UniProtKB-EC"/>
</dbReference>
<organism evidence="7 8">
    <name type="scientific">Capsaspora owczarzaki (strain ATCC 30864)</name>
    <dbReference type="NCBI Taxonomy" id="595528"/>
    <lineage>
        <taxon>Eukaryota</taxon>
        <taxon>Filasterea</taxon>
        <taxon>Capsaspora</taxon>
    </lineage>
</organism>
<evidence type="ECO:0000313" key="8">
    <source>
        <dbReference type="Proteomes" id="UP000008743"/>
    </source>
</evidence>
<dbReference type="GO" id="GO:0048015">
    <property type="term" value="P:phosphatidylinositol-mediated signaling"/>
    <property type="evidence" value="ECO:0007669"/>
    <property type="project" value="TreeGrafter"/>
</dbReference>
<feature type="domain" description="PI-PLC Y-box" evidence="6">
    <location>
        <begin position="1"/>
        <end position="24"/>
    </location>
</feature>
<dbReference type="GO" id="GO:0051209">
    <property type="term" value="P:release of sequestered calcium ion into cytosol"/>
    <property type="evidence" value="ECO:0007669"/>
    <property type="project" value="TreeGrafter"/>
</dbReference>
<dbReference type="PhylomeDB" id="A0A0D2USE2"/>
<dbReference type="GO" id="GO:0046488">
    <property type="term" value="P:phosphatidylinositol metabolic process"/>
    <property type="evidence" value="ECO:0007669"/>
    <property type="project" value="TreeGrafter"/>
</dbReference>
<dbReference type="GO" id="GO:0016042">
    <property type="term" value="P:lipid catabolic process"/>
    <property type="evidence" value="ECO:0007669"/>
    <property type="project" value="UniProtKB-KW"/>
</dbReference>
<dbReference type="InterPro" id="IPR017946">
    <property type="entry name" value="PLC-like_Pdiesterase_TIM-brl"/>
</dbReference>
<dbReference type="PANTHER" id="PTHR10336:SF36">
    <property type="entry name" value="1-PHOSPHATIDYLINOSITOL 4,5-BISPHOSPHATE PHOSPHODIESTERASE BETA-4"/>
    <property type="match status" value="1"/>
</dbReference>
<evidence type="ECO:0000256" key="1">
    <source>
        <dbReference type="ARBA" id="ARBA00012368"/>
    </source>
</evidence>
<dbReference type="Gene3D" id="2.60.40.150">
    <property type="entry name" value="C2 domain"/>
    <property type="match status" value="1"/>
</dbReference>
<reference evidence="8" key="1">
    <citation type="submission" date="2011-02" db="EMBL/GenBank/DDBJ databases">
        <title>The Genome Sequence of Capsaspora owczarzaki ATCC 30864.</title>
        <authorList>
            <person name="Russ C."/>
            <person name="Cuomo C."/>
            <person name="Burger G."/>
            <person name="Gray M.W."/>
            <person name="Holland P.W.H."/>
            <person name="King N."/>
            <person name="Lang F.B.F."/>
            <person name="Roger A.J."/>
            <person name="Ruiz-Trillo I."/>
            <person name="Young S.K."/>
            <person name="Zeng Q."/>
            <person name="Gargeya S."/>
            <person name="Alvarado L."/>
            <person name="Berlin A."/>
            <person name="Chapman S.B."/>
            <person name="Chen Z."/>
            <person name="Freedman E."/>
            <person name="Gellesch M."/>
            <person name="Goldberg J."/>
            <person name="Griggs A."/>
            <person name="Gujja S."/>
            <person name="Heilman E."/>
            <person name="Heiman D."/>
            <person name="Howarth C."/>
            <person name="Mehta T."/>
            <person name="Neiman D."/>
            <person name="Pearson M."/>
            <person name="Roberts A."/>
            <person name="Saif S."/>
            <person name="Shea T."/>
            <person name="Shenoy N."/>
            <person name="Sisk P."/>
            <person name="Stolte C."/>
            <person name="Sykes S."/>
            <person name="White J."/>
            <person name="Yandava C."/>
            <person name="Haas B."/>
            <person name="Nusbaum C."/>
            <person name="Birren B."/>
        </authorList>
    </citation>
    <scope>NUCLEOTIDE SEQUENCE</scope>
    <source>
        <strain evidence="8">ATCC 30864</strain>
    </source>
</reference>
<keyword evidence="8" id="KW-1185">Reference proteome</keyword>
<dbReference type="InterPro" id="IPR000008">
    <property type="entry name" value="C2_dom"/>
</dbReference>
<dbReference type="SUPFAM" id="SSF51695">
    <property type="entry name" value="PLC-like phosphodiesterases"/>
    <property type="match status" value="1"/>
</dbReference>
<protein>
    <recommendedName>
        <fullName evidence="1">phosphoinositide phospholipase C</fullName>
        <ecNumber evidence="1">3.1.4.11</ecNumber>
    </recommendedName>
</protein>
<dbReference type="SMART" id="SM00239">
    <property type="entry name" value="C2"/>
    <property type="match status" value="1"/>
</dbReference>
<keyword evidence="2" id="KW-0378">Hydrolase</keyword>
<dbReference type="InterPro" id="IPR001711">
    <property type="entry name" value="PLipase_C_Pinositol-sp_Y"/>
</dbReference>